<keyword evidence="4" id="KW-1185">Reference proteome</keyword>
<organism evidence="3 4">
    <name type="scientific">Brevundimonas naejangsanensis</name>
    <dbReference type="NCBI Taxonomy" id="588932"/>
    <lineage>
        <taxon>Bacteria</taxon>
        <taxon>Pseudomonadati</taxon>
        <taxon>Pseudomonadota</taxon>
        <taxon>Alphaproteobacteria</taxon>
        <taxon>Caulobacterales</taxon>
        <taxon>Caulobacteraceae</taxon>
        <taxon>Brevundimonas</taxon>
    </lineage>
</organism>
<feature type="region of interest" description="Disordered" evidence="1">
    <location>
        <begin position="135"/>
        <end position="154"/>
    </location>
</feature>
<gene>
    <name evidence="3" type="ORF">D8I30_12785</name>
</gene>
<keyword evidence="2" id="KW-1133">Transmembrane helix</keyword>
<dbReference type="EMBL" id="CP032707">
    <property type="protein sequence ID" value="AYG95951.1"/>
    <property type="molecule type" value="Genomic_DNA"/>
</dbReference>
<feature type="region of interest" description="Disordered" evidence="1">
    <location>
        <begin position="1"/>
        <end position="20"/>
    </location>
</feature>
<reference evidence="3 4" key="1">
    <citation type="submission" date="2018-10" db="EMBL/GenBank/DDBJ databases">
        <title>Complete genome sequence of Brevundimonas naejangsanensis BRV3.</title>
        <authorList>
            <person name="Berrios L."/>
            <person name="Ely B."/>
        </authorList>
    </citation>
    <scope>NUCLEOTIDE SEQUENCE [LARGE SCALE GENOMIC DNA]</scope>
    <source>
        <strain evidence="3 4">BRV3</strain>
    </source>
</reference>
<evidence type="ECO:0000313" key="4">
    <source>
        <dbReference type="Proteomes" id="UP000276984"/>
    </source>
</evidence>
<dbReference type="OrthoDB" id="128519at2"/>
<dbReference type="Proteomes" id="UP000276984">
    <property type="component" value="Chromosome"/>
</dbReference>
<accession>A0A494RHV4</accession>
<dbReference type="AlphaFoldDB" id="A0A494RHV4"/>
<proteinExistence type="predicted"/>
<sequence>MRTALVGSVDHPQPRGQRRGRRLRPLLGLQAIGPLPLLPSATTTLFVAVSYALGLAVMVGFGLAGAGEADIKAAGLDPGLAGPFFRGASPLAQNGRTIAIRLRPRAWLAFACAVRFYPSQARVWSDPPRYRRERSWQKAVSGGEDRNRIPPCNA</sequence>
<name>A0A494RHV4_9CAUL</name>
<evidence type="ECO:0000256" key="1">
    <source>
        <dbReference type="SAM" id="MobiDB-lite"/>
    </source>
</evidence>
<keyword evidence="2" id="KW-0812">Transmembrane</keyword>
<feature type="transmembrane region" description="Helical" evidence="2">
    <location>
        <begin position="45"/>
        <end position="66"/>
    </location>
</feature>
<evidence type="ECO:0000313" key="3">
    <source>
        <dbReference type="EMBL" id="AYG95951.1"/>
    </source>
</evidence>
<keyword evidence="2" id="KW-0472">Membrane</keyword>
<evidence type="ECO:0000256" key="2">
    <source>
        <dbReference type="SAM" id="Phobius"/>
    </source>
</evidence>
<protein>
    <submittedName>
        <fullName evidence="3">Uncharacterized protein</fullName>
    </submittedName>
</protein>